<feature type="domain" description="HTH marR-type" evidence="2">
    <location>
        <begin position="1"/>
        <end position="137"/>
    </location>
</feature>
<dbReference type="SUPFAM" id="SSF46785">
    <property type="entry name" value="Winged helix' DNA-binding domain"/>
    <property type="match status" value="1"/>
</dbReference>
<proteinExistence type="predicted"/>
<dbReference type="PROSITE" id="PS51186">
    <property type="entry name" value="GNAT"/>
    <property type="match status" value="1"/>
</dbReference>
<keyword evidence="1" id="KW-0808">Transferase</keyword>
<dbReference type="Pfam" id="PF13508">
    <property type="entry name" value="Acetyltransf_7"/>
    <property type="match status" value="1"/>
</dbReference>
<dbReference type="PANTHER" id="PTHR13947">
    <property type="entry name" value="GNAT FAMILY N-ACETYLTRANSFERASE"/>
    <property type="match status" value="1"/>
</dbReference>
<organism evidence="4 5">
    <name type="scientific">Aquimarina algiphila</name>
    <dbReference type="NCBI Taxonomy" id="2047982"/>
    <lineage>
        <taxon>Bacteria</taxon>
        <taxon>Pseudomonadati</taxon>
        <taxon>Bacteroidota</taxon>
        <taxon>Flavobacteriia</taxon>
        <taxon>Flavobacteriales</taxon>
        <taxon>Flavobacteriaceae</taxon>
        <taxon>Aquimarina</taxon>
    </lineage>
</organism>
<dbReference type="GO" id="GO:0008080">
    <property type="term" value="F:N-acetyltransferase activity"/>
    <property type="evidence" value="ECO:0007669"/>
    <property type="project" value="InterPro"/>
</dbReference>
<evidence type="ECO:0000256" key="1">
    <source>
        <dbReference type="ARBA" id="ARBA00022679"/>
    </source>
</evidence>
<gene>
    <name evidence="4" type="ORF">FOF46_23885</name>
</gene>
<dbReference type="OrthoDB" id="5419426at2"/>
<feature type="domain" description="N-acetyltransferase" evidence="3">
    <location>
        <begin position="163"/>
        <end position="305"/>
    </location>
</feature>
<dbReference type="SUPFAM" id="SSF55729">
    <property type="entry name" value="Acyl-CoA N-acyltransferases (Nat)"/>
    <property type="match status" value="1"/>
</dbReference>
<dbReference type="Proteomes" id="UP000318833">
    <property type="component" value="Unassembled WGS sequence"/>
</dbReference>
<keyword evidence="5" id="KW-1185">Reference proteome</keyword>
<dbReference type="SMART" id="SM00347">
    <property type="entry name" value="HTH_MARR"/>
    <property type="match status" value="1"/>
</dbReference>
<dbReference type="EMBL" id="VLNR01000065">
    <property type="protein sequence ID" value="TSE05140.1"/>
    <property type="molecule type" value="Genomic_DNA"/>
</dbReference>
<protein>
    <submittedName>
        <fullName evidence="4">MarR family transcriptional regulator</fullName>
    </submittedName>
</protein>
<dbReference type="PANTHER" id="PTHR13947:SF37">
    <property type="entry name" value="LD18367P"/>
    <property type="match status" value="1"/>
</dbReference>
<dbReference type="Pfam" id="PF12802">
    <property type="entry name" value="MarR_2"/>
    <property type="match status" value="1"/>
</dbReference>
<dbReference type="AlphaFoldDB" id="A0A554VDX3"/>
<dbReference type="Gene3D" id="1.10.10.10">
    <property type="entry name" value="Winged helix-like DNA-binding domain superfamily/Winged helix DNA-binding domain"/>
    <property type="match status" value="1"/>
</dbReference>
<evidence type="ECO:0000259" key="3">
    <source>
        <dbReference type="PROSITE" id="PS51186"/>
    </source>
</evidence>
<dbReference type="GO" id="GO:0003700">
    <property type="term" value="F:DNA-binding transcription factor activity"/>
    <property type="evidence" value="ECO:0007669"/>
    <property type="project" value="InterPro"/>
</dbReference>
<comment type="caution">
    <text evidence="4">The sequence shown here is derived from an EMBL/GenBank/DDBJ whole genome shotgun (WGS) entry which is preliminary data.</text>
</comment>
<name>A0A554VDX3_9FLAO</name>
<reference evidence="4 5" key="1">
    <citation type="submission" date="2019-07" db="EMBL/GenBank/DDBJ databases">
        <title>The draft genome sequence of Aquimarina algiphila M91.</title>
        <authorList>
            <person name="Meng X."/>
        </authorList>
    </citation>
    <scope>NUCLEOTIDE SEQUENCE [LARGE SCALE GENOMIC DNA]</scope>
    <source>
        <strain evidence="4 5">M91</strain>
    </source>
</reference>
<sequence length="315" mass="37084">MNKKYISKIRAFNRFYTNIIGLLDTHILDSKYSLPEARIIFEIYHNPGFTASDIIELLDIDKGYLSRILKRFEKQKIISKTVSLTDKRVFMLQLTKLGEKEFLKLNTNSEHQLKRVFAHLSPLESQTLLQNMESIKTLSNKSKIALDDIKIRTYLKPGDLGFIIYRHGKLYAEEFQYGISFETYVARGIHEFYQSYNPDKERIWVCEHNGQIIGFLLLMKRENNSAQLRYFYIEKRYRGIGLGRKLMQLYMDFFHSCGYTSCYLLTADELETAASLYLNHGFELTKEIESTTFGKPVIERRYDLHVLKNKNSIKK</sequence>
<dbReference type="CDD" id="cd04301">
    <property type="entry name" value="NAT_SF"/>
    <property type="match status" value="1"/>
</dbReference>
<dbReference type="Gene3D" id="3.40.630.30">
    <property type="match status" value="1"/>
</dbReference>
<evidence type="ECO:0000313" key="5">
    <source>
        <dbReference type="Proteomes" id="UP000318833"/>
    </source>
</evidence>
<dbReference type="InterPro" id="IPR000835">
    <property type="entry name" value="HTH_MarR-typ"/>
</dbReference>
<evidence type="ECO:0000259" key="2">
    <source>
        <dbReference type="PROSITE" id="PS50995"/>
    </source>
</evidence>
<dbReference type="PROSITE" id="PS50995">
    <property type="entry name" value="HTH_MARR_2"/>
    <property type="match status" value="1"/>
</dbReference>
<dbReference type="InterPro" id="IPR036390">
    <property type="entry name" value="WH_DNA-bd_sf"/>
</dbReference>
<dbReference type="InterPro" id="IPR016181">
    <property type="entry name" value="Acyl_CoA_acyltransferase"/>
</dbReference>
<dbReference type="InterPro" id="IPR036388">
    <property type="entry name" value="WH-like_DNA-bd_sf"/>
</dbReference>
<dbReference type="InterPro" id="IPR000182">
    <property type="entry name" value="GNAT_dom"/>
</dbReference>
<evidence type="ECO:0000313" key="4">
    <source>
        <dbReference type="EMBL" id="TSE05140.1"/>
    </source>
</evidence>
<dbReference type="InterPro" id="IPR050769">
    <property type="entry name" value="NAT_camello-type"/>
</dbReference>
<accession>A0A554VDX3</accession>
<dbReference type="RefSeq" id="WP_143918216.1">
    <property type="nucleotide sequence ID" value="NZ_CANMIK010000070.1"/>
</dbReference>